<dbReference type="Pfam" id="PF07699">
    <property type="entry name" value="Ephrin_rec_like"/>
    <property type="match status" value="3"/>
</dbReference>
<dbReference type="InterPro" id="IPR000742">
    <property type="entry name" value="EGF"/>
</dbReference>
<dbReference type="InterPro" id="IPR009030">
    <property type="entry name" value="Growth_fac_rcpt_cys_sf"/>
</dbReference>
<comment type="caution">
    <text evidence="6">Lacks conserved residue(s) required for the propagation of feature annotation.</text>
</comment>
<dbReference type="Pfam" id="PF14670">
    <property type="entry name" value="FXa_inhibition"/>
    <property type="match status" value="2"/>
</dbReference>
<dbReference type="PROSITE" id="PS01186">
    <property type="entry name" value="EGF_2"/>
    <property type="match status" value="6"/>
</dbReference>
<dbReference type="PROSITE" id="PS01180">
    <property type="entry name" value="CUB"/>
    <property type="match status" value="1"/>
</dbReference>
<dbReference type="Pfam" id="PF07645">
    <property type="entry name" value="EGF_CA"/>
    <property type="match status" value="4"/>
</dbReference>
<feature type="domain" description="CUB" evidence="7">
    <location>
        <begin position="996"/>
        <end position="1108"/>
    </location>
</feature>
<dbReference type="FunFam" id="2.10.25.10:FF:000038">
    <property type="entry name" value="Fibrillin 2"/>
    <property type="match status" value="1"/>
</dbReference>
<keyword evidence="3" id="KW-0677">Repeat</keyword>
<gene>
    <name evidence="10" type="primary">LOC115211964</name>
</gene>
<dbReference type="Pfam" id="PF00431">
    <property type="entry name" value="CUB"/>
    <property type="match status" value="1"/>
</dbReference>
<dbReference type="InterPro" id="IPR035914">
    <property type="entry name" value="Sperma_CUB_dom_sf"/>
</dbReference>
<name>A0A7E6EUL5_9MOLL</name>
<evidence type="ECO:0000256" key="6">
    <source>
        <dbReference type="PROSITE-ProRule" id="PRU00076"/>
    </source>
</evidence>
<dbReference type="Gene3D" id="2.10.25.10">
    <property type="entry name" value="Laminin"/>
    <property type="match status" value="9"/>
</dbReference>
<evidence type="ECO:0000259" key="8">
    <source>
        <dbReference type="PROSITE" id="PS50026"/>
    </source>
</evidence>
<dbReference type="SUPFAM" id="SSF49854">
    <property type="entry name" value="Spermadhesin, CUB domain"/>
    <property type="match status" value="1"/>
</dbReference>
<organism evidence="9 10">
    <name type="scientific">Octopus sinensis</name>
    <name type="common">East Asian common octopus</name>
    <dbReference type="NCBI Taxonomy" id="2607531"/>
    <lineage>
        <taxon>Eukaryota</taxon>
        <taxon>Metazoa</taxon>
        <taxon>Spiralia</taxon>
        <taxon>Lophotrochozoa</taxon>
        <taxon>Mollusca</taxon>
        <taxon>Cephalopoda</taxon>
        <taxon>Coleoidea</taxon>
        <taxon>Octopodiformes</taxon>
        <taxon>Octopoda</taxon>
        <taxon>Incirrata</taxon>
        <taxon>Octopodidae</taxon>
        <taxon>Octopus</taxon>
    </lineage>
</organism>
<dbReference type="Gene3D" id="2.10.50.10">
    <property type="entry name" value="Tumor Necrosis Factor Receptor, subunit A, domain 2"/>
    <property type="match status" value="3"/>
</dbReference>
<dbReference type="InterPro" id="IPR000859">
    <property type="entry name" value="CUB_dom"/>
</dbReference>
<keyword evidence="1 6" id="KW-0245">EGF-like domain</keyword>
<evidence type="ECO:0000256" key="2">
    <source>
        <dbReference type="ARBA" id="ARBA00022729"/>
    </source>
</evidence>
<dbReference type="FunFam" id="2.10.25.10:FF:000240">
    <property type="entry name" value="Vitamin K-dependent protein S"/>
    <property type="match status" value="3"/>
</dbReference>
<dbReference type="InterPro" id="IPR049883">
    <property type="entry name" value="NOTCH1_EGF-like"/>
</dbReference>
<dbReference type="SUPFAM" id="SSF57196">
    <property type="entry name" value="EGF/Laminin"/>
    <property type="match status" value="1"/>
</dbReference>
<dbReference type="GO" id="GO:0009986">
    <property type="term" value="C:cell surface"/>
    <property type="evidence" value="ECO:0007669"/>
    <property type="project" value="TreeGrafter"/>
</dbReference>
<evidence type="ECO:0000256" key="3">
    <source>
        <dbReference type="ARBA" id="ARBA00022737"/>
    </source>
</evidence>
<evidence type="ECO:0000256" key="4">
    <source>
        <dbReference type="ARBA" id="ARBA00023157"/>
    </source>
</evidence>
<dbReference type="FunFam" id="2.10.25.10:FF:000010">
    <property type="entry name" value="Pro-epidermal growth factor"/>
    <property type="match status" value="1"/>
</dbReference>
<feature type="domain" description="EGF-like" evidence="8">
    <location>
        <begin position="229"/>
        <end position="273"/>
    </location>
</feature>
<evidence type="ECO:0000313" key="10">
    <source>
        <dbReference type="RefSeq" id="XP_036359028.1"/>
    </source>
</evidence>
<evidence type="ECO:0000256" key="5">
    <source>
        <dbReference type="ARBA" id="ARBA00023180"/>
    </source>
</evidence>
<dbReference type="GO" id="GO:0007165">
    <property type="term" value="P:signal transduction"/>
    <property type="evidence" value="ECO:0007669"/>
    <property type="project" value="TreeGrafter"/>
</dbReference>
<dbReference type="Proteomes" id="UP000515154">
    <property type="component" value="Linkage group LG5"/>
</dbReference>
<dbReference type="InterPro" id="IPR052071">
    <property type="entry name" value="SCUB_EGF-like_domain"/>
</dbReference>
<dbReference type="Pfam" id="PF12947">
    <property type="entry name" value="EGF_3"/>
    <property type="match status" value="1"/>
</dbReference>
<dbReference type="InterPro" id="IPR024731">
    <property type="entry name" value="NELL2-like_EGF"/>
</dbReference>
<dbReference type="SMART" id="SM01411">
    <property type="entry name" value="Ephrin_rec_like"/>
    <property type="match status" value="3"/>
</dbReference>
<dbReference type="SUPFAM" id="SSF57184">
    <property type="entry name" value="Growth factor receptor domain"/>
    <property type="match status" value="4"/>
</dbReference>
<reference evidence="10" key="1">
    <citation type="submission" date="2025-08" db="UniProtKB">
        <authorList>
            <consortium name="RefSeq"/>
        </authorList>
    </citation>
    <scope>IDENTIFICATION</scope>
</reference>
<dbReference type="InterPro" id="IPR011641">
    <property type="entry name" value="Tyr-kin_ephrin_A/B_rcpt-like"/>
</dbReference>
<feature type="disulfide bond" evidence="6">
    <location>
        <begin position="519"/>
        <end position="529"/>
    </location>
</feature>
<dbReference type="PROSITE" id="PS01187">
    <property type="entry name" value="EGF_CA"/>
    <property type="match status" value="2"/>
</dbReference>
<dbReference type="CDD" id="cd00041">
    <property type="entry name" value="CUB"/>
    <property type="match status" value="1"/>
</dbReference>
<evidence type="ECO:0000313" key="9">
    <source>
        <dbReference type="Proteomes" id="UP000515154"/>
    </source>
</evidence>
<sequence length="1182" mass="131603">LPIFLCVSGTLAVIIGAFKDNKVQIDLQEGIVSGYSPDVEFLTSPKESTNDRCTSQAVIKVDLSGKYRSVSLYLEYGETPKQWTLDISDSATGNGYGGDNGTTGNMAEVHICNKQLRIYGNNLPGYMDASENGGLLMKVVDNFVKKGAKVNVNISDESVEWSRGRKHGHLKSEYLFTLNGQKPSYGSVDYNIYIAFNRVVAGAYRNGSGLCKATILLQDTPDISGMQRPVNLCSQGLHNCSTDAICIDLRRTGRKPYKCKCKSGFYGNGIICYDVDECATENGGCVHKCENQPGNYSCSCMEGFQLSEDGHNCEDIDECKQSQRLCDQLCINTQGSYVCSCKPGYYLSPDGRTCTADSKCHRAFGCAQICRPMTQGHHCACLKGYRLHPNRRDCILTCAKGNGGCQHRCKDTELGPECRCVSKYNLGGDKKSCIASCKVNKGGCQKQCIDTKTGPKCTCPSGYKLHTDKKSCLDIDECADGGGGCSDNCVNTHGSYECTCPKGFKTLSDLKTCTDIDECSIPSTCDHICINTPGSFHCKCRPGYENYGITHCADVNECTNNIGGCEQGCENTEGSFKCKCKEGYRLHPNQKDCMRADVCIRLKTPAKAQLLCQNVGDTNMCILRCNSNAHFTSDASRTDYTFICNKETKYEWSHNNKTYVVLPSCSDAVLPPGFKRKAVFLMMTAEKCRLKKHTTDNFKENLLQTLHKKKRYKCTKLCHVQNVSLQCGTKRRRFRQTLSKQKTYITAEFEIEVAPKAPTESCNINCTRKKTERRLKKTIKRLRRSINKEKFSVIFENIQYGVRKRSFKAARTLMTCRKGNILVNQECISCSIGTYHDVEKDICVPCSHGKYQDMEGQTECKNCPNQAEGKGVLGAKNISDCAGLCSRGYFADDGLEPCQPCPIGTYQTDIGRTKCIPCGRSIKTRGVASTSFQDCIVKTICGPGHFYDVESESCKDCPIGFYQSESSQNFCIPCPGDTTTDGGNSKNSSDCKNRKCGGYIGLLRGRLESPNYPGDYPNNVNCTWFIKPGKGRRILIIIPEIFLRAEDKCGDQLVMRKSKSAFSLQTHVTCVSTERPQAYVARSRNLWITFKTDQKNTGAGFSIPYVTYNEEYQDLMEDIVTDGQLYKPYQHQQLFKNRYLLSILLDVIAQPIKFYFYANVSKTLVPESFFKLLQPKVTKFFD</sequence>
<keyword evidence="9" id="KW-1185">Reference proteome</keyword>
<evidence type="ECO:0000259" key="7">
    <source>
        <dbReference type="PROSITE" id="PS01180"/>
    </source>
</evidence>
<dbReference type="PROSITE" id="PS50026">
    <property type="entry name" value="EGF_3"/>
    <property type="match status" value="4"/>
</dbReference>
<feature type="domain" description="EGF-like" evidence="8">
    <location>
        <begin position="274"/>
        <end position="314"/>
    </location>
</feature>
<keyword evidence="4 6" id="KW-1015">Disulfide bond</keyword>
<feature type="domain" description="EGF-like" evidence="8">
    <location>
        <begin position="515"/>
        <end position="553"/>
    </location>
</feature>
<dbReference type="CDD" id="cd00054">
    <property type="entry name" value="EGF_CA"/>
    <property type="match status" value="2"/>
</dbReference>
<dbReference type="FunFam" id="2.10.50.10:FF:000032">
    <property type="entry name" value="Uncharacterized protein, isoform A"/>
    <property type="match status" value="1"/>
</dbReference>
<proteinExistence type="predicted"/>
<evidence type="ECO:0000256" key="1">
    <source>
        <dbReference type="ARBA" id="ARBA00022536"/>
    </source>
</evidence>
<dbReference type="InterPro" id="IPR018097">
    <property type="entry name" value="EGF_Ca-bd_CS"/>
</dbReference>
<dbReference type="AlphaFoldDB" id="A0A7E6EUL5"/>
<dbReference type="GO" id="GO:0005509">
    <property type="term" value="F:calcium ion binding"/>
    <property type="evidence" value="ECO:0007669"/>
    <property type="project" value="InterPro"/>
</dbReference>
<feature type="domain" description="EGF-like" evidence="8">
    <location>
        <begin position="315"/>
        <end position="355"/>
    </location>
</feature>
<protein>
    <submittedName>
        <fullName evidence="10">Signal peptide, CUB and EGF-like domain-containing protein 1</fullName>
    </submittedName>
</protein>
<dbReference type="KEGG" id="osn:115211964"/>
<dbReference type="FunFam" id="2.10.25.10:FF:000037">
    <property type="entry name" value="Signal peptide, CUB domain and EGF-like domain-containing 2"/>
    <property type="match status" value="1"/>
</dbReference>
<dbReference type="PROSITE" id="PS00010">
    <property type="entry name" value="ASX_HYDROXYL"/>
    <property type="match status" value="4"/>
</dbReference>
<dbReference type="InterPro" id="IPR000152">
    <property type="entry name" value="EGF-type_Asp/Asn_hydroxyl_site"/>
</dbReference>
<dbReference type="GO" id="GO:0005615">
    <property type="term" value="C:extracellular space"/>
    <property type="evidence" value="ECO:0007669"/>
    <property type="project" value="TreeGrafter"/>
</dbReference>
<dbReference type="SMART" id="SM00181">
    <property type="entry name" value="EGF"/>
    <property type="match status" value="10"/>
</dbReference>
<keyword evidence="5" id="KW-0325">Glycoprotein</keyword>
<dbReference type="InterPro" id="IPR001881">
    <property type="entry name" value="EGF-like_Ca-bd_dom"/>
</dbReference>
<dbReference type="SMART" id="SM00042">
    <property type="entry name" value="CUB"/>
    <property type="match status" value="1"/>
</dbReference>
<keyword evidence="2" id="KW-0732">Signal</keyword>
<feature type="non-terminal residue" evidence="10">
    <location>
        <position position="1"/>
    </location>
</feature>
<dbReference type="PANTHER" id="PTHR24046">
    <property type="entry name" value="SIGNAL PEPTIDE, CUB AND EGF-LIKE DOMAIN-CONTAINING"/>
    <property type="match status" value="1"/>
</dbReference>
<dbReference type="PANTHER" id="PTHR24046:SF7">
    <property type="entry name" value="CUB DOMAIN-CONTAINING PROTEIN"/>
    <property type="match status" value="1"/>
</dbReference>
<dbReference type="RefSeq" id="XP_036359028.1">
    <property type="nucleotide sequence ID" value="XM_036503135.1"/>
</dbReference>
<dbReference type="GO" id="GO:0071944">
    <property type="term" value="C:cell periphery"/>
    <property type="evidence" value="ECO:0007669"/>
    <property type="project" value="UniProtKB-ARBA"/>
</dbReference>
<dbReference type="SMART" id="SM00179">
    <property type="entry name" value="EGF_CA"/>
    <property type="match status" value="7"/>
</dbReference>
<dbReference type="FunFam" id="2.60.120.290:FF:000002">
    <property type="entry name" value="Signal peptide, CUB domain and EGF-like domain-containing 2"/>
    <property type="match status" value="1"/>
</dbReference>
<accession>A0A7E6EUL5</accession>
<dbReference type="Gene3D" id="2.60.120.290">
    <property type="entry name" value="Spermadhesin, CUB domain"/>
    <property type="match status" value="1"/>
</dbReference>